<name>A0A1F5BYW5_9BACT</name>
<evidence type="ECO:0000313" key="2">
    <source>
        <dbReference type="Proteomes" id="UP000178395"/>
    </source>
</evidence>
<accession>A0A1F5BYW5</accession>
<dbReference type="AlphaFoldDB" id="A0A1F5BYW5"/>
<evidence type="ECO:0000313" key="1">
    <source>
        <dbReference type="EMBL" id="OGD35811.1"/>
    </source>
</evidence>
<reference evidence="1 2" key="1">
    <citation type="journal article" date="2016" name="Nat. Commun.">
        <title>Thousands of microbial genomes shed light on interconnected biogeochemical processes in an aquifer system.</title>
        <authorList>
            <person name="Anantharaman K."/>
            <person name="Brown C.T."/>
            <person name="Hug L.A."/>
            <person name="Sharon I."/>
            <person name="Castelle C.J."/>
            <person name="Probst A.J."/>
            <person name="Thomas B.C."/>
            <person name="Singh A."/>
            <person name="Wilkins M.J."/>
            <person name="Karaoz U."/>
            <person name="Brodie E.L."/>
            <person name="Williams K.H."/>
            <person name="Hubbard S.S."/>
            <person name="Banfield J.F."/>
        </authorList>
    </citation>
    <scope>NUCLEOTIDE SEQUENCE [LARGE SCALE GENOMIC DNA]</scope>
</reference>
<proteinExistence type="predicted"/>
<organism evidence="1 2">
    <name type="scientific">Candidatus Azambacteria bacterium RIFCSPHIGHO2_01_46_10</name>
    <dbReference type="NCBI Taxonomy" id="1797293"/>
    <lineage>
        <taxon>Bacteria</taxon>
        <taxon>Candidatus Azamiibacteriota</taxon>
    </lineage>
</organism>
<protein>
    <submittedName>
        <fullName evidence="1">Uncharacterized protein</fullName>
    </submittedName>
</protein>
<comment type="caution">
    <text evidence="1">The sequence shown here is derived from an EMBL/GenBank/DDBJ whole genome shotgun (WGS) entry which is preliminary data.</text>
</comment>
<dbReference type="EMBL" id="MEYJ01000020">
    <property type="protein sequence ID" value="OGD35811.1"/>
    <property type="molecule type" value="Genomic_DNA"/>
</dbReference>
<dbReference type="Proteomes" id="UP000178395">
    <property type="component" value="Unassembled WGS sequence"/>
</dbReference>
<gene>
    <name evidence="1" type="ORF">A2W39_01745</name>
</gene>
<sequence length="96" mass="10921">MAQVPLESFQLRVAAGKGVYGKIDISVWQGRQKEGKALSSSISLRFHDLEKGVAYLNAEDALKLSAMLHNYAVQIMRLDTERRLLAWREKQDVEFV</sequence>